<reference evidence="2" key="1">
    <citation type="journal article" date="2020" name="Stud. Mycol.">
        <title>101 Dothideomycetes genomes: a test case for predicting lifestyles and emergence of pathogens.</title>
        <authorList>
            <person name="Haridas S."/>
            <person name="Albert R."/>
            <person name="Binder M."/>
            <person name="Bloem J."/>
            <person name="Labutti K."/>
            <person name="Salamov A."/>
            <person name="Andreopoulos B."/>
            <person name="Baker S."/>
            <person name="Barry K."/>
            <person name="Bills G."/>
            <person name="Bluhm B."/>
            <person name="Cannon C."/>
            <person name="Castanera R."/>
            <person name="Culley D."/>
            <person name="Daum C."/>
            <person name="Ezra D."/>
            <person name="Gonzalez J."/>
            <person name="Henrissat B."/>
            <person name="Kuo A."/>
            <person name="Liang C."/>
            <person name="Lipzen A."/>
            <person name="Lutzoni F."/>
            <person name="Magnuson J."/>
            <person name="Mondo S."/>
            <person name="Nolan M."/>
            <person name="Ohm R."/>
            <person name="Pangilinan J."/>
            <person name="Park H.-J."/>
            <person name="Ramirez L."/>
            <person name="Alfaro M."/>
            <person name="Sun H."/>
            <person name="Tritt A."/>
            <person name="Yoshinaga Y."/>
            <person name="Zwiers L.-H."/>
            <person name="Turgeon B."/>
            <person name="Goodwin S."/>
            <person name="Spatafora J."/>
            <person name="Crous P."/>
            <person name="Grigoriev I."/>
        </authorList>
    </citation>
    <scope>NUCLEOTIDE SEQUENCE</scope>
    <source>
        <strain evidence="2">CBS 627.86</strain>
    </source>
</reference>
<dbReference type="NCBIfam" id="TIGR01217">
    <property type="entry name" value="ac_ac_CoA_syn"/>
    <property type="match status" value="1"/>
</dbReference>
<dbReference type="InterPro" id="IPR045851">
    <property type="entry name" value="AMP-bd_C_sf"/>
</dbReference>
<name>A0A6A5Z288_9PLEO</name>
<dbReference type="SUPFAM" id="SSF56801">
    <property type="entry name" value="Acetyl-CoA synthetase-like"/>
    <property type="match status" value="1"/>
</dbReference>
<feature type="domain" description="AMP-dependent synthetase/ligase" evidence="1">
    <location>
        <begin position="54"/>
        <end position="442"/>
    </location>
</feature>
<dbReference type="Proteomes" id="UP000799770">
    <property type="component" value="Unassembled WGS sequence"/>
</dbReference>
<proteinExistence type="predicted"/>
<gene>
    <name evidence="2" type="ORF">BDV96DRAFT_613532</name>
</gene>
<dbReference type="GO" id="GO:0006629">
    <property type="term" value="P:lipid metabolic process"/>
    <property type="evidence" value="ECO:0007669"/>
    <property type="project" value="InterPro"/>
</dbReference>
<dbReference type="InterPro" id="IPR020845">
    <property type="entry name" value="AMP-binding_CS"/>
</dbReference>
<evidence type="ECO:0000259" key="1">
    <source>
        <dbReference type="Pfam" id="PF00501"/>
    </source>
</evidence>
<dbReference type="GO" id="GO:0030729">
    <property type="term" value="F:acetoacetate-CoA ligase activity"/>
    <property type="evidence" value="ECO:0007669"/>
    <property type="project" value="InterPro"/>
</dbReference>
<dbReference type="InterPro" id="IPR005914">
    <property type="entry name" value="Acac_CoA_synth"/>
</dbReference>
<dbReference type="OrthoDB" id="10253869at2759"/>
<dbReference type="EMBL" id="ML977327">
    <property type="protein sequence ID" value="KAF2113579.1"/>
    <property type="molecule type" value="Genomic_DNA"/>
</dbReference>
<accession>A0A6A5Z288</accession>
<evidence type="ECO:0000313" key="3">
    <source>
        <dbReference type="Proteomes" id="UP000799770"/>
    </source>
</evidence>
<dbReference type="PANTHER" id="PTHR42921">
    <property type="entry name" value="ACETOACETYL-COA SYNTHETASE"/>
    <property type="match status" value="1"/>
</dbReference>
<organism evidence="2 3">
    <name type="scientific">Lophiotrema nucula</name>
    <dbReference type="NCBI Taxonomy" id="690887"/>
    <lineage>
        <taxon>Eukaryota</taxon>
        <taxon>Fungi</taxon>
        <taxon>Dikarya</taxon>
        <taxon>Ascomycota</taxon>
        <taxon>Pezizomycotina</taxon>
        <taxon>Dothideomycetes</taxon>
        <taxon>Pleosporomycetidae</taxon>
        <taxon>Pleosporales</taxon>
        <taxon>Lophiotremataceae</taxon>
        <taxon>Lophiotrema</taxon>
    </lineage>
</organism>
<dbReference type="PANTHER" id="PTHR42921:SF4">
    <property type="entry name" value="ACETOACETYL-COA SYNTHASE (AFU_ORTHOLOGUE AFUA_8G04770)"/>
    <property type="match status" value="1"/>
</dbReference>
<dbReference type="InterPro" id="IPR000873">
    <property type="entry name" value="AMP-dep_synth/lig_dom"/>
</dbReference>
<dbReference type="Pfam" id="PF00501">
    <property type="entry name" value="AMP-binding"/>
    <property type="match status" value="1"/>
</dbReference>
<evidence type="ECO:0000313" key="2">
    <source>
        <dbReference type="EMBL" id="KAF2113579.1"/>
    </source>
</evidence>
<sequence length="646" mass="71627">MWNSSGLIYEGSYEQVVDTTAPMDSIPHWFRGTHLNFAENILYSASSSNPSLRTTVNKEDAKIALTEVREGNTEVRNMTWGELRRRVGVLANAFRAKGLVKGDRVAVVASSSFDTLICFMAITSLGGLFSSSSTDMGTKGILERLLQIKPKYVFIDDWAVYNGKTLDMRTKIKEIVAGMKGVPEFRSVVTQPRFPGKPADLDGVPSSITLDGFLSVAYGDSTLKFERVAFRDPFLIVYSSGTTGVPKCIVHSVGGVLISVTKEGWLHKELGPDKVVLQYTTTGWIMYLVSVQCLLFGCRSVLYDGSPFQPDLTTFIQIMAEQRVTDLGTSPRYLHELQKNEIVPRKVADLSALSSVCTTGMVLSDSLFEWAYDVAFPPSIHLRNIAGGTDLAGCFGQENPLEPVYVGGCQGPSLGTKLEVYDQTIEEGPGHAVGHGEAGELVATASFPNQPVFFWGDSTGEKYQNAYYKRFPQVWTHGDFIQIHPVTKQIFFLGRADGVLNPSGVRFGSSDIYSVIETHFPEIADSVCVGQRRPEDPDENVLLFLKMNDGHQFTDTLVNRVKAKIGEERSKRHVPRYVFQTWDIPSTVNLKKVELPVKQIVCGRVIKPSGTLANPESLKFYYQFAKVEEVVEKMKKEKEGTIRSKL</sequence>
<dbReference type="AlphaFoldDB" id="A0A6A5Z288"/>
<dbReference type="InterPro" id="IPR042099">
    <property type="entry name" value="ANL_N_sf"/>
</dbReference>
<dbReference type="PROSITE" id="PS00455">
    <property type="entry name" value="AMP_BINDING"/>
    <property type="match status" value="1"/>
</dbReference>
<dbReference type="Gene3D" id="3.40.50.12780">
    <property type="entry name" value="N-terminal domain of ligase-like"/>
    <property type="match status" value="1"/>
</dbReference>
<keyword evidence="3" id="KW-1185">Reference proteome</keyword>
<protein>
    <recommendedName>
        <fullName evidence="1">AMP-dependent synthetase/ligase domain-containing protein</fullName>
    </recommendedName>
</protein>
<dbReference type="Gene3D" id="3.30.300.30">
    <property type="match status" value="1"/>
</dbReference>